<proteinExistence type="predicted"/>
<organism evidence="1 2">
    <name type="scientific">Terrabacter ginsenosidimutans</name>
    <dbReference type="NCBI Taxonomy" id="490575"/>
    <lineage>
        <taxon>Bacteria</taxon>
        <taxon>Bacillati</taxon>
        <taxon>Actinomycetota</taxon>
        <taxon>Actinomycetes</taxon>
        <taxon>Micrococcales</taxon>
        <taxon>Intrasporangiaceae</taxon>
        <taxon>Terrabacter</taxon>
    </lineage>
</organism>
<sequence>MLNQPVHAADGSGRLLGFGDLVWRIERRGEPPIKVIGEYQGEKFHTSREQREHDAARRRGFEDDGWTVQEIWRSDVTGDGPRRELVERMAWSLRVPVDDLHLEEVGTRFFSQHAIDQAIQRGLAR</sequence>
<keyword evidence="2" id="KW-1185">Reference proteome</keyword>
<name>A0ABP7EA87_9MICO</name>
<reference evidence="2" key="1">
    <citation type="journal article" date="2019" name="Int. J. Syst. Evol. Microbiol.">
        <title>The Global Catalogue of Microorganisms (GCM) 10K type strain sequencing project: providing services to taxonomists for standard genome sequencing and annotation.</title>
        <authorList>
            <consortium name="The Broad Institute Genomics Platform"/>
            <consortium name="The Broad Institute Genome Sequencing Center for Infectious Disease"/>
            <person name="Wu L."/>
            <person name="Ma J."/>
        </authorList>
    </citation>
    <scope>NUCLEOTIDE SEQUENCE [LARGE SCALE GENOMIC DNA]</scope>
    <source>
        <strain evidence="2">JCM 17125</strain>
    </source>
</reference>
<evidence type="ECO:0008006" key="3">
    <source>
        <dbReference type="Google" id="ProtNLM"/>
    </source>
</evidence>
<protein>
    <recommendedName>
        <fullName evidence="3">DUF559 domain-containing protein</fullName>
    </recommendedName>
</protein>
<gene>
    <name evidence="1" type="ORF">GCM10022399_36280</name>
</gene>
<evidence type="ECO:0000313" key="1">
    <source>
        <dbReference type="EMBL" id="GAA3716384.1"/>
    </source>
</evidence>
<dbReference type="EMBL" id="BAABDC010000007">
    <property type="protein sequence ID" value="GAA3716384.1"/>
    <property type="molecule type" value="Genomic_DNA"/>
</dbReference>
<dbReference type="Proteomes" id="UP001501468">
    <property type="component" value="Unassembled WGS sequence"/>
</dbReference>
<dbReference type="Gene3D" id="3.40.960.10">
    <property type="entry name" value="VSR Endonuclease"/>
    <property type="match status" value="1"/>
</dbReference>
<accession>A0ABP7EA87</accession>
<evidence type="ECO:0000313" key="2">
    <source>
        <dbReference type="Proteomes" id="UP001501468"/>
    </source>
</evidence>
<comment type="caution">
    <text evidence="1">The sequence shown here is derived from an EMBL/GenBank/DDBJ whole genome shotgun (WGS) entry which is preliminary data.</text>
</comment>